<reference evidence="1" key="1">
    <citation type="submission" date="2022-12" db="EMBL/GenBank/DDBJ databases">
        <title>Reference genome sequencing for broad-spectrum identification of bacterial and archaeal isolates by mass spectrometry.</title>
        <authorList>
            <person name="Sekiguchi Y."/>
            <person name="Tourlousse D.M."/>
        </authorList>
    </citation>
    <scope>NUCLEOTIDE SEQUENCE</scope>
    <source>
        <strain evidence="1">10succ1</strain>
    </source>
</reference>
<organism evidence="1 2">
    <name type="scientific">Propionigenium maris DSM 9537</name>
    <dbReference type="NCBI Taxonomy" id="1123000"/>
    <lineage>
        <taxon>Bacteria</taxon>
        <taxon>Fusobacteriati</taxon>
        <taxon>Fusobacteriota</taxon>
        <taxon>Fusobacteriia</taxon>
        <taxon>Fusobacteriales</taxon>
        <taxon>Fusobacteriaceae</taxon>
        <taxon>Propionigenium</taxon>
    </lineage>
</organism>
<dbReference type="AlphaFoldDB" id="A0A9W6GLG9"/>
<gene>
    <name evidence="1" type="ORF">PM10SUCC1_20770</name>
</gene>
<comment type="caution">
    <text evidence="1">The sequence shown here is derived from an EMBL/GenBank/DDBJ whole genome shotgun (WGS) entry which is preliminary data.</text>
</comment>
<proteinExistence type="predicted"/>
<dbReference type="Proteomes" id="UP001144471">
    <property type="component" value="Unassembled WGS sequence"/>
</dbReference>
<evidence type="ECO:0000313" key="2">
    <source>
        <dbReference type="Proteomes" id="UP001144471"/>
    </source>
</evidence>
<evidence type="ECO:0000313" key="1">
    <source>
        <dbReference type="EMBL" id="GLI56563.1"/>
    </source>
</evidence>
<name>A0A9W6GLG9_9FUSO</name>
<dbReference type="SUPFAM" id="SSF46785">
    <property type="entry name" value="Winged helix' DNA-binding domain"/>
    <property type="match status" value="1"/>
</dbReference>
<dbReference type="EMBL" id="BSDY01000009">
    <property type="protein sequence ID" value="GLI56563.1"/>
    <property type="molecule type" value="Genomic_DNA"/>
</dbReference>
<protein>
    <submittedName>
        <fullName evidence="1">Uncharacterized protein</fullName>
    </submittedName>
</protein>
<keyword evidence="2" id="KW-1185">Reference proteome</keyword>
<sequence length="70" mass="8340">MSLVDIENMYKKIKCQYNISRIDAVILYMVSEGERVVYHMAKVVHYDRTGIVKRVKKLEVKKLFIFTNGW</sequence>
<dbReference type="RefSeq" id="WP_281835792.1">
    <property type="nucleotide sequence ID" value="NZ_BSDY01000009.1"/>
</dbReference>
<dbReference type="InterPro" id="IPR036390">
    <property type="entry name" value="WH_DNA-bd_sf"/>
</dbReference>
<accession>A0A9W6GLG9</accession>